<gene>
    <name evidence="3" type="ordered locus">DP2446</name>
</gene>
<feature type="transmembrane region" description="Helical" evidence="2">
    <location>
        <begin position="26"/>
        <end position="44"/>
    </location>
</feature>
<feature type="transmembrane region" description="Helical" evidence="2">
    <location>
        <begin position="150"/>
        <end position="171"/>
    </location>
</feature>
<keyword evidence="2" id="KW-0812">Transmembrane</keyword>
<dbReference type="Proteomes" id="UP000000602">
    <property type="component" value="Chromosome"/>
</dbReference>
<keyword evidence="2" id="KW-1133">Transmembrane helix</keyword>
<sequence>MENRMIHLDDLKAFVHFDREKKVDTILPLITTLIAGLVIILSISPEYLRELNPITLFLLSVACALPVWSLNQLLWWHLGRKISSELVGKIVYIFDISGKEKKVLSFALGQLMTALDIMRFIPSKNIANLVTVLTIYLAAAVIYFTSGSPALLYGIIFLLSLIIWLGGWYALHRSSRKIDVKPLKNAWEQLKDNEELLANINKHFEKIEEMVLARASLLGKNKDEVEAESREEATQREKENGEDN</sequence>
<dbReference type="EMBL" id="CR522870">
    <property type="protein sequence ID" value="CAG37175.1"/>
    <property type="molecule type" value="Genomic_DNA"/>
</dbReference>
<evidence type="ECO:0000313" key="4">
    <source>
        <dbReference type="Proteomes" id="UP000000602"/>
    </source>
</evidence>
<reference evidence="4" key="1">
    <citation type="journal article" date="2004" name="Environ. Microbiol.">
        <title>The genome of Desulfotalea psychrophila, a sulfate-reducing bacterium from permanently cold Arctic sediments.</title>
        <authorList>
            <person name="Rabus R."/>
            <person name="Ruepp A."/>
            <person name="Frickey T."/>
            <person name="Rattei T."/>
            <person name="Fartmann B."/>
            <person name="Stark M."/>
            <person name="Bauer M."/>
            <person name="Zibat A."/>
            <person name="Lombardot T."/>
            <person name="Becker I."/>
            <person name="Amann J."/>
            <person name="Gellner K."/>
            <person name="Teeling H."/>
            <person name="Leuschner W.D."/>
            <person name="Gloeckner F.-O."/>
            <person name="Lupas A.N."/>
            <person name="Amann R."/>
            <person name="Klenk H.-P."/>
        </authorList>
    </citation>
    <scope>NUCLEOTIDE SEQUENCE [LARGE SCALE GENOMIC DNA]</scope>
    <source>
        <strain evidence="4">DSM 12343 / LSv54</strain>
    </source>
</reference>
<feature type="region of interest" description="Disordered" evidence="1">
    <location>
        <begin position="221"/>
        <end position="244"/>
    </location>
</feature>
<keyword evidence="4" id="KW-1185">Reference proteome</keyword>
<accession>Q6AKF0</accession>
<organism evidence="3 4">
    <name type="scientific">Desulfotalea psychrophila (strain LSv54 / DSM 12343)</name>
    <dbReference type="NCBI Taxonomy" id="177439"/>
    <lineage>
        <taxon>Bacteria</taxon>
        <taxon>Pseudomonadati</taxon>
        <taxon>Thermodesulfobacteriota</taxon>
        <taxon>Desulfobulbia</taxon>
        <taxon>Desulfobulbales</taxon>
        <taxon>Desulfocapsaceae</taxon>
        <taxon>Desulfotalea</taxon>
    </lineage>
</organism>
<proteinExistence type="predicted"/>
<feature type="transmembrane region" description="Helical" evidence="2">
    <location>
        <begin position="126"/>
        <end position="144"/>
    </location>
</feature>
<feature type="transmembrane region" description="Helical" evidence="2">
    <location>
        <begin position="56"/>
        <end position="76"/>
    </location>
</feature>
<name>Q6AKF0_DESPS</name>
<keyword evidence="2" id="KW-0472">Membrane</keyword>
<evidence type="ECO:0000256" key="1">
    <source>
        <dbReference type="SAM" id="MobiDB-lite"/>
    </source>
</evidence>
<dbReference type="KEGG" id="dps:DP2446"/>
<protein>
    <submittedName>
        <fullName evidence="3">Uncharacterized protein</fullName>
    </submittedName>
</protein>
<dbReference type="HOGENOM" id="CLU_1136620_0_0_7"/>
<evidence type="ECO:0000313" key="3">
    <source>
        <dbReference type="EMBL" id="CAG37175.1"/>
    </source>
</evidence>
<dbReference type="AlphaFoldDB" id="Q6AKF0"/>
<dbReference type="STRING" id="177439.DP2446"/>
<evidence type="ECO:0000256" key="2">
    <source>
        <dbReference type="SAM" id="Phobius"/>
    </source>
</evidence>